<evidence type="ECO:0000256" key="1">
    <source>
        <dbReference type="ARBA" id="ARBA00018672"/>
    </source>
</evidence>
<dbReference type="InterPro" id="IPR011006">
    <property type="entry name" value="CheY-like_superfamily"/>
</dbReference>
<feature type="domain" description="HTH LytTR-type" evidence="5">
    <location>
        <begin position="153"/>
        <end position="251"/>
    </location>
</feature>
<dbReference type="SMART" id="SM00850">
    <property type="entry name" value="LytTR"/>
    <property type="match status" value="1"/>
</dbReference>
<evidence type="ECO:0000259" key="5">
    <source>
        <dbReference type="PROSITE" id="PS50930"/>
    </source>
</evidence>
<name>A0A317G561_BUTFI</name>
<dbReference type="Pfam" id="PF04397">
    <property type="entry name" value="LytTR"/>
    <property type="match status" value="1"/>
</dbReference>
<dbReference type="Proteomes" id="UP000245488">
    <property type="component" value="Chromosome"/>
</dbReference>
<sequence>MKRYCFAICDDEEPIRILLHEWLSESRYDAEVKAYASGEELIEDIDAGLAVDVLFLDIAMGETDGIDTAKELVNRIEQSGKSMRASRPLIIFVTGIPDRMGDAFGVRAYGYLLKPITREMFEAELQRAVDELSRLDAQMVCETIYEEKEAESITLQSGRITVNAALKDILYIESSGRKTMVHLKDNTYDVYKKMEEFEKMLGRSFFRIHRGYLVNMQHVKGYSRTEVYMDNGDFLLISKYKYPDFTKAYMDFIS</sequence>
<evidence type="ECO:0000259" key="4">
    <source>
        <dbReference type="PROSITE" id="PS50110"/>
    </source>
</evidence>
<dbReference type="GO" id="GO:0000156">
    <property type="term" value="F:phosphorelay response regulator activity"/>
    <property type="evidence" value="ECO:0007669"/>
    <property type="project" value="InterPro"/>
</dbReference>
<dbReference type="Gene3D" id="3.40.50.2300">
    <property type="match status" value="1"/>
</dbReference>
<dbReference type="AlphaFoldDB" id="A0A317G561"/>
<keyword evidence="3" id="KW-0597">Phosphoprotein</keyword>
<evidence type="ECO:0000313" key="6">
    <source>
        <dbReference type="EMBL" id="PWT29138.1"/>
    </source>
</evidence>
<organism evidence="6 7">
    <name type="scientific">Butyrivibrio fibrisolvens</name>
    <dbReference type="NCBI Taxonomy" id="831"/>
    <lineage>
        <taxon>Bacteria</taxon>
        <taxon>Bacillati</taxon>
        <taxon>Bacillota</taxon>
        <taxon>Clostridia</taxon>
        <taxon>Lachnospirales</taxon>
        <taxon>Lachnospiraceae</taxon>
        <taxon>Butyrivibrio</taxon>
    </lineage>
</organism>
<dbReference type="EMBL" id="NXNG01000001">
    <property type="protein sequence ID" value="PWT29138.1"/>
    <property type="molecule type" value="Genomic_DNA"/>
</dbReference>
<evidence type="ECO:0000256" key="3">
    <source>
        <dbReference type="PROSITE-ProRule" id="PRU00169"/>
    </source>
</evidence>
<evidence type="ECO:0000256" key="2">
    <source>
        <dbReference type="ARBA" id="ARBA00024867"/>
    </source>
</evidence>
<dbReference type="Pfam" id="PF00072">
    <property type="entry name" value="Response_reg"/>
    <property type="match status" value="1"/>
</dbReference>
<dbReference type="PANTHER" id="PTHR37299:SF1">
    <property type="entry name" value="STAGE 0 SPORULATION PROTEIN A HOMOLOG"/>
    <property type="match status" value="1"/>
</dbReference>
<keyword evidence="7" id="KW-1185">Reference proteome</keyword>
<feature type="modified residue" description="4-aspartylphosphate" evidence="3">
    <location>
        <position position="57"/>
    </location>
</feature>
<dbReference type="SUPFAM" id="SSF52172">
    <property type="entry name" value="CheY-like"/>
    <property type="match status" value="1"/>
</dbReference>
<dbReference type="PROSITE" id="PS50930">
    <property type="entry name" value="HTH_LYTTR"/>
    <property type="match status" value="1"/>
</dbReference>
<evidence type="ECO:0000313" key="7">
    <source>
        <dbReference type="Proteomes" id="UP000245488"/>
    </source>
</evidence>
<comment type="caution">
    <text evidence="6">The sequence shown here is derived from an EMBL/GenBank/DDBJ whole genome shotgun (WGS) entry which is preliminary data.</text>
</comment>
<dbReference type="InterPro" id="IPR046947">
    <property type="entry name" value="LytR-like"/>
</dbReference>
<dbReference type="PROSITE" id="PS50110">
    <property type="entry name" value="RESPONSE_REGULATORY"/>
    <property type="match status" value="1"/>
</dbReference>
<dbReference type="RefSeq" id="WP_110074116.1">
    <property type="nucleotide sequence ID" value="NZ_CM009896.1"/>
</dbReference>
<dbReference type="InterPro" id="IPR001789">
    <property type="entry name" value="Sig_transdc_resp-reg_receiver"/>
</dbReference>
<dbReference type="InterPro" id="IPR007492">
    <property type="entry name" value="LytTR_DNA-bd_dom"/>
</dbReference>
<protein>
    <recommendedName>
        <fullName evidence="1">Stage 0 sporulation protein A homolog</fullName>
    </recommendedName>
</protein>
<gene>
    <name evidence="6" type="ORF">CPT75_19515</name>
</gene>
<proteinExistence type="predicted"/>
<dbReference type="GO" id="GO:0003677">
    <property type="term" value="F:DNA binding"/>
    <property type="evidence" value="ECO:0007669"/>
    <property type="project" value="UniProtKB-KW"/>
</dbReference>
<feature type="domain" description="Response regulatory" evidence="4">
    <location>
        <begin position="5"/>
        <end position="129"/>
    </location>
</feature>
<comment type="function">
    <text evidence="2">May play the central regulatory role in sporulation. It may be an element of the effector pathway responsible for the activation of sporulation genes in response to nutritional stress. Spo0A may act in concert with spo0H (a sigma factor) to control the expression of some genes that are critical to the sporulation process.</text>
</comment>
<dbReference type="SMART" id="SM00448">
    <property type="entry name" value="REC"/>
    <property type="match status" value="1"/>
</dbReference>
<dbReference type="Gene3D" id="2.40.50.1020">
    <property type="entry name" value="LytTr DNA-binding domain"/>
    <property type="match status" value="1"/>
</dbReference>
<dbReference type="PANTHER" id="PTHR37299">
    <property type="entry name" value="TRANSCRIPTIONAL REGULATOR-RELATED"/>
    <property type="match status" value="1"/>
</dbReference>
<accession>A0A317G561</accession>
<reference evidence="6 7" key="1">
    <citation type="submission" date="2017-09" db="EMBL/GenBank/DDBJ databases">
        <title>High-quality draft genome sequence of Butyrivibrio fibrisolvens INBov1, isolated from cow rumen.</title>
        <authorList>
            <person name="Rodriguez Hernaez J."/>
            <person name="Rivarola M."/>
            <person name="Paniego N."/>
            <person name="Cravero S."/>
            <person name="Ceron Cucchi M."/>
            <person name="Martinez M.C."/>
        </authorList>
    </citation>
    <scope>NUCLEOTIDE SEQUENCE [LARGE SCALE GENOMIC DNA]</scope>
    <source>
        <strain evidence="6 7">INBov1</strain>
    </source>
</reference>
<keyword evidence="6" id="KW-0238">DNA-binding</keyword>